<name>W9RLE3_9ROSA</name>
<dbReference type="Proteomes" id="UP000030645">
    <property type="component" value="Unassembled WGS sequence"/>
</dbReference>
<dbReference type="AlphaFoldDB" id="W9RLE3"/>
<evidence type="ECO:0000313" key="2">
    <source>
        <dbReference type="Proteomes" id="UP000030645"/>
    </source>
</evidence>
<keyword evidence="2" id="KW-1185">Reference proteome</keyword>
<evidence type="ECO:0000313" key="1">
    <source>
        <dbReference type="EMBL" id="EXB96181.1"/>
    </source>
</evidence>
<accession>W9RLE3</accession>
<sequence>MPSRCAKSQNFGVIRNHMGKRRGARYLSSLIWWTSMFAPPPKTLNVIPMKYDNFSTVACDRNNISSDYSGAGVQIDGGRDIYPEQRPAEDVEHC</sequence>
<dbReference type="EMBL" id="KE345237">
    <property type="protein sequence ID" value="EXB96181.1"/>
    <property type="molecule type" value="Genomic_DNA"/>
</dbReference>
<reference evidence="2" key="1">
    <citation type="submission" date="2013-01" db="EMBL/GenBank/DDBJ databases">
        <title>Draft Genome Sequence of a Mulberry Tree, Morus notabilis C.K. Schneid.</title>
        <authorList>
            <person name="He N."/>
            <person name="Zhao S."/>
        </authorList>
    </citation>
    <scope>NUCLEOTIDE SEQUENCE</scope>
</reference>
<organism evidence="1 2">
    <name type="scientific">Morus notabilis</name>
    <dbReference type="NCBI Taxonomy" id="981085"/>
    <lineage>
        <taxon>Eukaryota</taxon>
        <taxon>Viridiplantae</taxon>
        <taxon>Streptophyta</taxon>
        <taxon>Embryophyta</taxon>
        <taxon>Tracheophyta</taxon>
        <taxon>Spermatophyta</taxon>
        <taxon>Magnoliopsida</taxon>
        <taxon>eudicotyledons</taxon>
        <taxon>Gunneridae</taxon>
        <taxon>Pentapetalae</taxon>
        <taxon>rosids</taxon>
        <taxon>fabids</taxon>
        <taxon>Rosales</taxon>
        <taxon>Moraceae</taxon>
        <taxon>Moreae</taxon>
        <taxon>Morus</taxon>
    </lineage>
</organism>
<protein>
    <submittedName>
        <fullName evidence="1">Uncharacterized protein</fullName>
    </submittedName>
</protein>
<gene>
    <name evidence="1" type="ORF">L484_017029</name>
</gene>
<proteinExistence type="predicted"/>